<comment type="caution">
    <text evidence="1">The sequence shown here is derived from an EMBL/GenBank/DDBJ whole genome shotgun (WGS) entry which is preliminary data.</text>
</comment>
<evidence type="ECO:0000313" key="1">
    <source>
        <dbReference type="EMBL" id="VDI57057.1"/>
    </source>
</evidence>
<name>A0A8B6G0M7_MYTGA</name>
<dbReference type="EMBL" id="UYJE01007686">
    <property type="protein sequence ID" value="VDI57057.1"/>
    <property type="molecule type" value="Genomic_DNA"/>
</dbReference>
<proteinExistence type="predicted"/>
<accession>A0A8B6G0M7</accession>
<evidence type="ECO:0000313" key="2">
    <source>
        <dbReference type="Proteomes" id="UP000596742"/>
    </source>
</evidence>
<dbReference type="InterPro" id="IPR011604">
    <property type="entry name" value="PDDEXK-like_dom_sf"/>
</dbReference>
<dbReference type="Gene3D" id="3.90.320.10">
    <property type="match status" value="1"/>
</dbReference>
<dbReference type="AlphaFoldDB" id="A0A8B6G0M7"/>
<reference evidence="1" key="1">
    <citation type="submission" date="2018-11" db="EMBL/GenBank/DDBJ databases">
        <authorList>
            <person name="Alioto T."/>
            <person name="Alioto T."/>
        </authorList>
    </citation>
    <scope>NUCLEOTIDE SEQUENCE</scope>
</reference>
<gene>
    <name evidence="1" type="ORF">MGAL_10B025904</name>
</gene>
<protein>
    <recommendedName>
        <fullName evidence="3">YqaJ viral recombinase domain-containing protein</fullName>
    </recommendedName>
</protein>
<dbReference type="OrthoDB" id="6154296at2759"/>
<organism evidence="1 2">
    <name type="scientific">Mytilus galloprovincialis</name>
    <name type="common">Mediterranean mussel</name>
    <dbReference type="NCBI Taxonomy" id="29158"/>
    <lineage>
        <taxon>Eukaryota</taxon>
        <taxon>Metazoa</taxon>
        <taxon>Spiralia</taxon>
        <taxon>Lophotrochozoa</taxon>
        <taxon>Mollusca</taxon>
        <taxon>Bivalvia</taxon>
        <taxon>Autobranchia</taxon>
        <taxon>Pteriomorphia</taxon>
        <taxon>Mytilida</taxon>
        <taxon>Mytiloidea</taxon>
        <taxon>Mytilidae</taxon>
        <taxon>Mytilinae</taxon>
        <taxon>Mytilus</taxon>
    </lineage>
</organism>
<keyword evidence="2" id="KW-1185">Reference proteome</keyword>
<evidence type="ECO:0008006" key="3">
    <source>
        <dbReference type="Google" id="ProtNLM"/>
    </source>
</evidence>
<dbReference type="Proteomes" id="UP000596742">
    <property type="component" value="Unassembled WGS sequence"/>
</dbReference>
<sequence length="62" mass="7001">MYTRLPYVGCSVDGLFTCNWHGENIVEVKFPFAGNNLNPMEVAVKKGCVLDSSLELQSYRQM</sequence>